<sequence>MSGGRNLQRPDAAGGAEGRGLLRYLLLGFPNPFPFSISFGPGLFIGPVCPEAMADVTVRDETIFHLVVKNDMFEASKSWWGAYEKLP</sequence>
<protein>
    <submittedName>
        <fullName evidence="1">Uncharacterized protein</fullName>
    </submittedName>
</protein>
<gene>
    <name evidence="1" type="ORF">Goshw_020816</name>
</gene>
<name>A0A7J9MJY7_GOSSC</name>
<dbReference type="Proteomes" id="UP000593576">
    <property type="component" value="Unassembled WGS sequence"/>
</dbReference>
<comment type="caution">
    <text evidence="1">The sequence shown here is derived from an EMBL/GenBank/DDBJ whole genome shotgun (WGS) entry which is preliminary data.</text>
</comment>
<evidence type="ECO:0000313" key="2">
    <source>
        <dbReference type="Proteomes" id="UP000593576"/>
    </source>
</evidence>
<accession>A0A7J9MJY7</accession>
<keyword evidence="2" id="KW-1185">Reference proteome</keyword>
<organism evidence="1 2">
    <name type="scientific">Gossypium schwendimanii</name>
    <name type="common">Cotton</name>
    <dbReference type="NCBI Taxonomy" id="34291"/>
    <lineage>
        <taxon>Eukaryota</taxon>
        <taxon>Viridiplantae</taxon>
        <taxon>Streptophyta</taxon>
        <taxon>Embryophyta</taxon>
        <taxon>Tracheophyta</taxon>
        <taxon>Spermatophyta</taxon>
        <taxon>Magnoliopsida</taxon>
        <taxon>eudicotyledons</taxon>
        <taxon>Gunneridae</taxon>
        <taxon>Pentapetalae</taxon>
        <taxon>rosids</taxon>
        <taxon>malvids</taxon>
        <taxon>Malvales</taxon>
        <taxon>Malvaceae</taxon>
        <taxon>Malvoideae</taxon>
        <taxon>Gossypium</taxon>
    </lineage>
</organism>
<dbReference type="AlphaFoldDB" id="A0A7J9MJY7"/>
<evidence type="ECO:0000313" key="1">
    <source>
        <dbReference type="EMBL" id="MBA0871066.1"/>
    </source>
</evidence>
<dbReference type="EMBL" id="JABFAF010000011">
    <property type="protein sequence ID" value="MBA0871066.1"/>
    <property type="molecule type" value="Genomic_DNA"/>
</dbReference>
<reference evidence="1 2" key="1">
    <citation type="journal article" date="2019" name="Genome Biol. Evol.">
        <title>Insights into the evolution of the New World diploid cottons (Gossypium, subgenus Houzingenia) based on genome sequencing.</title>
        <authorList>
            <person name="Grover C.E."/>
            <person name="Arick M.A. 2nd"/>
            <person name="Thrash A."/>
            <person name="Conover J.L."/>
            <person name="Sanders W.S."/>
            <person name="Peterson D.G."/>
            <person name="Frelichowski J.E."/>
            <person name="Scheffler J.A."/>
            <person name="Scheffler B.E."/>
            <person name="Wendel J.F."/>
        </authorList>
    </citation>
    <scope>NUCLEOTIDE SEQUENCE [LARGE SCALE GENOMIC DNA]</scope>
    <source>
        <strain evidence="1">1</strain>
        <tissue evidence="1">Leaf</tissue>
    </source>
</reference>
<proteinExistence type="predicted"/>